<reference evidence="2 3" key="1">
    <citation type="submission" date="2021-05" db="EMBL/GenBank/DDBJ databases">
        <title>Molecular characterization for Shewanella algae harboring chromosomal blaOXA-55-like strains isolated from clinical and environment sample.</title>
        <authorList>
            <person name="Ohama Y."/>
            <person name="Aoki K."/>
            <person name="Harada S."/>
            <person name="Moriya K."/>
            <person name="Ishii Y."/>
            <person name="Tateda K."/>
        </authorList>
    </citation>
    <scope>NUCLEOTIDE SEQUENCE [LARGE SCALE GENOMIC DNA]</scope>
    <source>
        <strain evidence="2 3">MBTL60-118</strain>
    </source>
</reference>
<dbReference type="SUPFAM" id="SSF54427">
    <property type="entry name" value="NTF2-like"/>
    <property type="match status" value="1"/>
</dbReference>
<dbReference type="PANTHER" id="PTHR38436">
    <property type="entry name" value="POLYKETIDE CYCLASE SNOAL-LIKE DOMAIN"/>
    <property type="match status" value="1"/>
</dbReference>
<dbReference type="InterPro" id="IPR009959">
    <property type="entry name" value="Cyclase_SnoaL-like"/>
</dbReference>
<evidence type="ECO:0000313" key="2">
    <source>
        <dbReference type="EMBL" id="GIU38021.1"/>
    </source>
</evidence>
<accession>A0ABQ4NWF5</accession>
<dbReference type="PANTHER" id="PTHR38436:SF1">
    <property type="entry name" value="ESTER CYCLASE"/>
    <property type="match status" value="1"/>
</dbReference>
<dbReference type="InterPro" id="IPR032710">
    <property type="entry name" value="NTF2-like_dom_sf"/>
</dbReference>
<dbReference type="EMBL" id="BPEU01000006">
    <property type="protein sequence ID" value="GIU38021.1"/>
    <property type="molecule type" value="Genomic_DNA"/>
</dbReference>
<dbReference type="Pfam" id="PF07366">
    <property type="entry name" value="SnoaL"/>
    <property type="match status" value="1"/>
</dbReference>
<proteinExistence type="predicted"/>
<dbReference type="RefSeq" id="WP_139151868.1">
    <property type="nucleotide sequence ID" value="NZ_BPEU01000006.1"/>
</dbReference>
<gene>
    <name evidence="2" type="ORF">TUM3794_09720</name>
</gene>
<feature type="chain" id="PRO_5046933284" description="Ester cyclase" evidence="1">
    <location>
        <begin position="23"/>
        <end position="169"/>
    </location>
</feature>
<organism evidence="2 3">
    <name type="scientific">Shewanella colwelliana</name>
    <name type="common">Alteromonas colwelliana</name>
    <dbReference type="NCBI Taxonomy" id="23"/>
    <lineage>
        <taxon>Bacteria</taxon>
        <taxon>Pseudomonadati</taxon>
        <taxon>Pseudomonadota</taxon>
        <taxon>Gammaproteobacteria</taxon>
        <taxon>Alteromonadales</taxon>
        <taxon>Shewanellaceae</taxon>
        <taxon>Shewanella</taxon>
    </lineage>
</organism>
<evidence type="ECO:0008006" key="4">
    <source>
        <dbReference type="Google" id="ProtNLM"/>
    </source>
</evidence>
<feature type="signal peptide" evidence="1">
    <location>
        <begin position="1"/>
        <end position="22"/>
    </location>
</feature>
<keyword evidence="1" id="KW-0732">Signal</keyword>
<evidence type="ECO:0000313" key="3">
    <source>
        <dbReference type="Proteomes" id="UP000773469"/>
    </source>
</evidence>
<dbReference type="Proteomes" id="UP000773469">
    <property type="component" value="Unassembled WGS sequence"/>
</dbReference>
<protein>
    <recommendedName>
        <fullName evidence="4">Ester cyclase</fullName>
    </recommendedName>
</protein>
<evidence type="ECO:0000256" key="1">
    <source>
        <dbReference type="SAM" id="SignalP"/>
    </source>
</evidence>
<sequence length="169" mass="18822">MNKMTNLLGMTALLLATHMVSANPLTPQILVSNQQSPLAKTVTEAAMSYANFWNTGDAKFARKALLEDFQDMTPPEGREAGIAGVLAASSQFRQAVPNLHVEVEHLLVSDNYATIRYRFKGNFTGKMGEKQGAGQVVDFPAVDIYEVHQGKITKNWHLEDYYTFFSQIH</sequence>
<dbReference type="Gene3D" id="3.10.450.50">
    <property type="match status" value="1"/>
</dbReference>
<name>A0ABQ4NWF5_SHECO</name>
<comment type="caution">
    <text evidence="2">The sequence shown here is derived from an EMBL/GenBank/DDBJ whole genome shotgun (WGS) entry which is preliminary data.</text>
</comment>
<keyword evidence="3" id="KW-1185">Reference proteome</keyword>